<dbReference type="SUPFAM" id="SSF55821">
    <property type="entry name" value="YrdC/RibB"/>
    <property type="match status" value="1"/>
</dbReference>
<name>A0A8J3AC79_9ACTN</name>
<comment type="caution">
    <text evidence="14">The sequence shown here is derived from an EMBL/GenBank/DDBJ whole genome shotgun (WGS) entry which is preliminary data.</text>
</comment>
<dbReference type="InterPro" id="IPR006070">
    <property type="entry name" value="Sua5-like_dom"/>
</dbReference>
<keyword evidence="5" id="KW-0808">Transferase</keyword>
<evidence type="ECO:0000256" key="7">
    <source>
        <dbReference type="ARBA" id="ARBA00022695"/>
    </source>
</evidence>
<dbReference type="GO" id="GO:0005737">
    <property type="term" value="C:cytoplasm"/>
    <property type="evidence" value="ECO:0007669"/>
    <property type="project" value="UniProtKB-SubCell"/>
</dbReference>
<keyword evidence="8" id="KW-0547">Nucleotide-binding</keyword>
<feature type="region of interest" description="Disordered" evidence="12">
    <location>
        <begin position="215"/>
        <end position="255"/>
    </location>
</feature>
<evidence type="ECO:0000256" key="3">
    <source>
        <dbReference type="ARBA" id="ARBA00012584"/>
    </source>
</evidence>
<comment type="subcellular location">
    <subcellularLocation>
        <location evidence="1">Cytoplasm</location>
    </subcellularLocation>
</comment>
<proteinExistence type="inferred from homology"/>
<dbReference type="GO" id="GO:0005524">
    <property type="term" value="F:ATP binding"/>
    <property type="evidence" value="ECO:0007669"/>
    <property type="project" value="UniProtKB-KW"/>
</dbReference>
<dbReference type="InterPro" id="IPR050156">
    <property type="entry name" value="TC-AMP_synthase_SUA5"/>
</dbReference>
<keyword evidence="6" id="KW-0819">tRNA processing</keyword>
<evidence type="ECO:0000256" key="1">
    <source>
        <dbReference type="ARBA" id="ARBA00004496"/>
    </source>
</evidence>
<comment type="catalytic activity">
    <reaction evidence="11">
        <text>L-threonine + hydrogencarbonate + ATP = L-threonylcarbamoyladenylate + diphosphate + H2O</text>
        <dbReference type="Rhea" id="RHEA:36407"/>
        <dbReference type="ChEBI" id="CHEBI:15377"/>
        <dbReference type="ChEBI" id="CHEBI:17544"/>
        <dbReference type="ChEBI" id="CHEBI:30616"/>
        <dbReference type="ChEBI" id="CHEBI:33019"/>
        <dbReference type="ChEBI" id="CHEBI:57926"/>
        <dbReference type="ChEBI" id="CHEBI:73682"/>
        <dbReference type="EC" id="2.7.7.87"/>
    </reaction>
</comment>
<evidence type="ECO:0000256" key="10">
    <source>
        <dbReference type="ARBA" id="ARBA00029774"/>
    </source>
</evidence>
<keyword evidence="15" id="KW-1185">Reference proteome</keyword>
<evidence type="ECO:0000313" key="14">
    <source>
        <dbReference type="EMBL" id="GGI04021.1"/>
    </source>
</evidence>
<evidence type="ECO:0000256" key="6">
    <source>
        <dbReference type="ARBA" id="ARBA00022694"/>
    </source>
</evidence>
<dbReference type="Proteomes" id="UP000650511">
    <property type="component" value="Unassembled WGS sequence"/>
</dbReference>
<sequence length="255" mass="26406">MTGELLDVTGDGREDAVLRATEALRAGQLAVLPTDTAYGVAADAFNTRGTARIFGTRDQPRRTPLPVLVRSPKQLAGLTTVVPEAAERLVAAYWPGALTIVLFAEPNLRWDLGRNEGTVAVRMPLDDVALAVVRAVGPVAMTAASRCGETAPATAAAAREALGEAVEVYLDDGPRPAAAASTIVDLTRREPAVLRAGLLDADEVLAVARGELDPFAATMPPPDEDAVGPASTGASDVAAVPDEDGEDPLDDARPV</sequence>
<dbReference type="PROSITE" id="PS51163">
    <property type="entry name" value="YRDC"/>
    <property type="match status" value="1"/>
</dbReference>
<dbReference type="GO" id="GO:0000049">
    <property type="term" value="F:tRNA binding"/>
    <property type="evidence" value="ECO:0007669"/>
    <property type="project" value="TreeGrafter"/>
</dbReference>
<reference evidence="14" key="2">
    <citation type="submission" date="2020-09" db="EMBL/GenBank/DDBJ databases">
        <authorList>
            <person name="Sun Q."/>
            <person name="Zhou Y."/>
        </authorList>
    </citation>
    <scope>NUCLEOTIDE SEQUENCE</scope>
    <source>
        <strain evidence="14">CGMCC 1.14988</strain>
    </source>
</reference>
<evidence type="ECO:0000256" key="2">
    <source>
        <dbReference type="ARBA" id="ARBA00007663"/>
    </source>
</evidence>
<dbReference type="NCBIfam" id="TIGR00057">
    <property type="entry name" value="L-threonylcarbamoyladenylate synthase"/>
    <property type="match status" value="1"/>
</dbReference>
<evidence type="ECO:0000256" key="4">
    <source>
        <dbReference type="ARBA" id="ARBA00022490"/>
    </source>
</evidence>
<comment type="similarity">
    <text evidence="2">Belongs to the SUA5 family.</text>
</comment>
<keyword evidence="9" id="KW-0067">ATP-binding</keyword>
<dbReference type="Pfam" id="PF01300">
    <property type="entry name" value="Sua5_yciO_yrdC"/>
    <property type="match status" value="1"/>
</dbReference>
<feature type="domain" description="YrdC-like" evidence="13">
    <location>
        <begin position="14"/>
        <end position="199"/>
    </location>
</feature>
<dbReference type="GO" id="GO:0008033">
    <property type="term" value="P:tRNA processing"/>
    <property type="evidence" value="ECO:0007669"/>
    <property type="project" value="UniProtKB-KW"/>
</dbReference>
<keyword evidence="7" id="KW-0548">Nucleotidyltransferase</keyword>
<dbReference type="Gene3D" id="3.90.870.10">
    <property type="entry name" value="DHBP synthase"/>
    <property type="match status" value="1"/>
</dbReference>
<dbReference type="GO" id="GO:0061710">
    <property type="term" value="F:L-threonylcarbamoyladenylate synthase"/>
    <property type="evidence" value="ECO:0007669"/>
    <property type="project" value="UniProtKB-EC"/>
</dbReference>
<dbReference type="OrthoDB" id="9814580at2"/>
<accession>A0A8J3AC79</accession>
<evidence type="ECO:0000256" key="5">
    <source>
        <dbReference type="ARBA" id="ARBA00022679"/>
    </source>
</evidence>
<evidence type="ECO:0000256" key="9">
    <source>
        <dbReference type="ARBA" id="ARBA00022840"/>
    </source>
</evidence>
<evidence type="ECO:0000256" key="11">
    <source>
        <dbReference type="ARBA" id="ARBA00048366"/>
    </source>
</evidence>
<evidence type="ECO:0000256" key="8">
    <source>
        <dbReference type="ARBA" id="ARBA00022741"/>
    </source>
</evidence>
<dbReference type="GO" id="GO:0003725">
    <property type="term" value="F:double-stranded RNA binding"/>
    <property type="evidence" value="ECO:0007669"/>
    <property type="project" value="InterPro"/>
</dbReference>
<protein>
    <recommendedName>
        <fullName evidence="10">L-threonylcarbamoyladenylate synthase</fullName>
        <ecNumber evidence="3">2.7.7.87</ecNumber>
    </recommendedName>
    <alternativeName>
        <fullName evidence="10">L-threonylcarbamoyladenylate synthase</fullName>
    </alternativeName>
</protein>
<dbReference type="PANTHER" id="PTHR17490">
    <property type="entry name" value="SUA5"/>
    <property type="match status" value="1"/>
</dbReference>
<dbReference type="RefSeq" id="WP_130650814.1">
    <property type="nucleotide sequence ID" value="NZ_BMHA01000002.1"/>
</dbReference>
<evidence type="ECO:0000256" key="12">
    <source>
        <dbReference type="SAM" id="MobiDB-lite"/>
    </source>
</evidence>
<keyword evidence="4" id="KW-0963">Cytoplasm</keyword>
<reference evidence="14" key="1">
    <citation type="journal article" date="2014" name="Int. J. Syst. Evol. Microbiol.">
        <title>Complete genome sequence of Corynebacterium casei LMG S-19264T (=DSM 44701T), isolated from a smear-ripened cheese.</title>
        <authorList>
            <consortium name="US DOE Joint Genome Institute (JGI-PGF)"/>
            <person name="Walter F."/>
            <person name="Albersmeier A."/>
            <person name="Kalinowski J."/>
            <person name="Ruckert C."/>
        </authorList>
    </citation>
    <scope>NUCLEOTIDE SEQUENCE</scope>
    <source>
        <strain evidence="14">CGMCC 1.14988</strain>
    </source>
</reference>
<organism evidence="14 15">
    <name type="scientific">Egicoccus halophilus</name>
    <dbReference type="NCBI Taxonomy" id="1670830"/>
    <lineage>
        <taxon>Bacteria</taxon>
        <taxon>Bacillati</taxon>
        <taxon>Actinomycetota</taxon>
        <taxon>Nitriliruptoria</taxon>
        <taxon>Egicoccales</taxon>
        <taxon>Egicoccaceae</taxon>
        <taxon>Egicoccus</taxon>
    </lineage>
</organism>
<dbReference type="PANTHER" id="PTHR17490:SF16">
    <property type="entry name" value="THREONYLCARBAMOYL-AMP SYNTHASE"/>
    <property type="match status" value="1"/>
</dbReference>
<evidence type="ECO:0000259" key="13">
    <source>
        <dbReference type="PROSITE" id="PS51163"/>
    </source>
</evidence>
<evidence type="ECO:0000313" key="15">
    <source>
        <dbReference type="Proteomes" id="UP000650511"/>
    </source>
</evidence>
<gene>
    <name evidence="14" type="ORF">GCM10011354_06970</name>
</gene>
<dbReference type="AlphaFoldDB" id="A0A8J3AC79"/>
<dbReference type="EC" id="2.7.7.87" evidence="3"/>
<dbReference type="InterPro" id="IPR017945">
    <property type="entry name" value="DHBP_synth_RibB-like_a/b_dom"/>
</dbReference>
<dbReference type="EMBL" id="BMHA01000002">
    <property type="protein sequence ID" value="GGI04021.1"/>
    <property type="molecule type" value="Genomic_DNA"/>
</dbReference>
<dbReference type="GO" id="GO:0006450">
    <property type="term" value="P:regulation of translational fidelity"/>
    <property type="evidence" value="ECO:0007669"/>
    <property type="project" value="TreeGrafter"/>
</dbReference>